<sequence length="160" mass="18145">MHNLSLKSMPNAALDFESGNGDIKQRKLAIIQAKKRSLYLKKILIGFFETIHIKVKSIKVNGSLCQYTFVIPHLGGLIDFKKLNIVISDNFPKSTVRIWMKNGKLIIELSNMINIPVLFKDLVLMNEEYDVVNTVIGQDGSEIVVRLSNLLDLLLQIHKI</sequence>
<dbReference type="Proteomes" id="UP000218139">
    <property type="component" value="Unassembled WGS sequence"/>
</dbReference>
<evidence type="ECO:0000313" key="1">
    <source>
        <dbReference type="EMBL" id="PAY47754.1"/>
    </source>
</evidence>
<dbReference type="EMBL" id="LXZO01000077">
    <property type="protein sequence ID" value="PAY47754.1"/>
    <property type="molecule type" value="Genomic_DNA"/>
</dbReference>
<gene>
    <name evidence="1" type="ORF">A8C52_05670</name>
</gene>
<comment type="caution">
    <text evidence="1">The sequence shown here is derived from an EMBL/GenBank/DDBJ whole genome shotgun (WGS) entry which is preliminary data.</text>
</comment>
<organism evidence="1 2">
    <name type="scientific">Ligilactobacillus salivarius</name>
    <dbReference type="NCBI Taxonomy" id="1624"/>
    <lineage>
        <taxon>Bacteria</taxon>
        <taxon>Bacillati</taxon>
        <taxon>Bacillota</taxon>
        <taxon>Bacilli</taxon>
        <taxon>Lactobacillales</taxon>
        <taxon>Lactobacillaceae</taxon>
        <taxon>Ligilactobacillus</taxon>
    </lineage>
</organism>
<reference evidence="1 2" key="1">
    <citation type="submission" date="2016-05" db="EMBL/GenBank/DDBJ databases">
        <authorList>
            <person name="Lee J.-Y."/>
            <person name="Kim E.B."/>
            <person name="Choi Y.-J."/>
        </authorList>
    </citation>
    <scope>NUCLEOTIDE SEQUENCE [LARGE SCALE GENOMIC DNA]</scope>
    <source>
        <strain evidence="1 2">KLA006</strain>
    </source>
</reference>
<protein>
    <submittedName>
        <fullName evidence="1">Uncharacterized protein</fullName>
    </submittedName>
</protein>
<proteinExistence type="predicted"/>
<name>A0A9X6S5M5_9LACO</name>
<evidence type="ECO:0000313" key="2">
    <source>
        <dbReference type="Proteomes" id="UP000218139"/>
    </source>
</evidence>
<accession>A0A9X6S5M5</accession>
<dbReference type="AlphaFoldDB" id="A0A9X6S5M5"/>
<dbReference type="RefSeq" id="WP_095759620.1">
    <property type="nucleotide sequence ID" value="NZ_LXZO01000077.1"/>
</dbReference>